<organism evidence="15 16">
    <name type="scientific">Rubinisphaera italica</name>
    <dbReference type="NCBI Taxonomy" id="2527969"/>
    <lineage>
        <taxon>Bacteria</taxon>
        <taxon>Pseudomonadati</taxon>
        <taxon>Planctomycetota</taxon>
        <taxon>Planctomycetia</taxon>
        <taxon>Planctomycetales</taxon>
        <taxon>Planctomycetaceae</taxon>
        <taxon>Rubinisphaera</taxon>
    </lineage>
</organism>
<feature type="transmembrane region" description="Helical" evidence="14">
    <location>
        <begin position="600"/>
        <end position="618"/>
    </location>
</feature>
<comment type="catalytic activity">
    <reaction evidence="12">
        <text>L-proline(in) + Na(+)(in) = L-proline(out) + Na(+)(out)</text>
        <dbReference type="Rhea" id="RHEA:28967"/>
        <dbReference type="ChEBI" id="CHEBI:29101"/>
        <dbReference type="ChEBI" id="CHEBI:60039"/>
    </reaction>
</comment>
<dbReference type="PANTHER" id="PTHR48086:SF3">
    <property type="entry name" value="SODIUM_PROLINE SYMPORTER"/>
    <property type="match status" value="1"/>
</dbReference>
<keyword evidence="16" id="KW-1185">Reference proteome</keyword>
<feature type="transmembrane region" description="Helical" evidence="14">
    <location>
        <begin position="484"/>
        <end position="510"/>
    </location>
</feature>
<evidence type="ECO:0000256" key="10">
    <source>
        <dbReference type="ARBA" id="ARBA00023136"/>
    </source>
</evidence>
<dbReference type="Gene3D" id="1.20.1730.10">
    <property type="entry name" value="Sodium/glucose cotransporter"/>
    <property type="match status" value="2"/>
</dbReference>
<dbReference type="OrthoDB" id="9810181at2"/>
<evidence type="ECO:0000256" key="6">
    <source>
        <dbReference type="ARBA" id="ARBA00022847"/>
    </source>
</evidence>
<dbReference type="PROSITE" id="PS50283">
    <property type="entry name" value="NA_SOLUT_SYMP_3"/>
    <property type="match status" value="1"/>
</dbReference>
<feature type="transmembrane region" description="Helical" evidence="14">
    <location>
        <begin position="443"/>
        <end position="464"/>
    </location>
</feature>
<dbReference type="CDD" id="cd10322">
    <property type="entry name" value="SLC5sbd"/>
    <property type="match status" value="1"/>
</dbReference>
<evidence type="ECO:0000256" key="2">
    <source>
        <dbReference type="ARBA" id="ARBA00006434"/>
    </source>
</evidence>
<evidence type="ECO:0000256" key="1">
    <source>
        <dbReference type="ARBA" id="ARBA00004651"/>
    </source>
</evidence>
<evidence type="ECO:0000256" key="14">
    <source>
        <dbReference type="SAM" id="Phobius"/>
    </source>
</evidence>
<keyword evidence="7 14" id="KW-1133">Transmembrane helix</keyword>
<comment type="caution">
    <text evidence="15">The sequence shown here is derived from an EMBL/GenBank/DDBJ whole genome shotgun (WGS) entry which is preliminary data.</text>
</comment>
<feature type="transmembrane region" description="Helical" evidence="14">
    <location>
        <begin position="166"/>
        <end position="185"/>
    </location>
</feature>
<evidence type="ECO:0000256" key="4">
    <source>
        <dbReference type="ARBA" id="ARBA00022475"/>
    </source>
</evidence>
<feature type="transmembrane region" description="Helical" evidence="14">
    <location>
        <begin position="192"/>
        <end position="213"/>
    </location>
</feature>
<dbReference type="AlphaFoldDB" id="A0A5C5XJ71"/>
<keyword evidence="3" id="KW-0813">Transport</keyword>
<evidence type="ECO:0000256" key="7">
    <source>
        <dbReference type="ARBA" id="ARBA00022989"/>
    </source>
</evidence>
<dbReference type="GO" id="GO:0005886">
    <property type="term" value="C:plasma membrane"/>
    <property type="evidence" value="ECO:0007669"/>
    <property type="project" value="UniProtKB-SubCell"/>
</dbReference>
<dbReference type="InterPro" id="IPR001734">
    <property type="entry name" value="Na/solute_symporter"/>
</dbReference>
<keyword evidence="11" id="KW-0739">Sodium transport</keyword>
<dbReference type="InterPro" id="IPR038377">
    <property type="entry name" value="Na/Glc_symporter_sf"/>
</dbReference>
<dbReference type="RefSeq" id="WP_146504242.1">
    <property type="nucleotide sequence ID" value="NZ_SJPG01000001.1"/>
</dbReference>
<dbReference type="GO" id="GO:0015824">
    <property type="term" value="P:proline transport"/>
    <property type="evidence" value="ECO:0007669"/>
    <property type="project" value="TreeGrafter"/>
</dbReference>
<evidence type="ECO:0000256" key="13">
    <source>
        <dbReference type="RuleBase" id="RU362091"/>
    </source>
</evidence>
<keyword evidence="9" id="KW-0406">Ion transport</keyword>
<accession>A0A5C5XJ71</accession>
<protein>
    <submittedName>
        <fullName evidence="15">Sodium/proline symporter</fullName>
    </submittedName>
</protein>
<dbReference type="Pfam" id="PF00474">
    <property type="entry name" value="SSF"/>
    <property type="match status" value="2"/>
</dbReference>
<evidence type="ECO:0000313" key="16">
    <source>
        <dbReference type="Proteomes" id="UP000316095"/>
    </source>
</evidence>
<keyword evidence="8" id="KW-0915">Sodium</keyword>
<evidence type="ECO:0000313" key="15">
    <source>
        <dbReference type="EMBL" id="TWT62373.1"/>
    </source>
</evidence>
<dbReference type="GO" id="GO:0005298">
    <property type="term" value="F:proline:sodium symporter activity"/>
    <property type="evidence" value="ECO:0007669"/>
    <property type="project" value="TreeGrafter"/>
</dbReference>
<dbReference type="GO" id="GO:0015193">
    <property type="term" value="F:L-proline transmembrane transporter activity"/>
    <property type="evidence" value="ECO:0007669"/>
    <property type="project" value="TreeGrafter"/>
</dbReference>
<feature type="transmembrane region" description="Helical" evidence="14">
    <location>
        <begin position="39"/>
        <end position="58"/>
    </location>
</feature>
<dbReference type="EMBL" id="SJPG01000001">
    <property type="protein sequence ID" value="TWT62373.1"/>
    <property type="molecule type" value="Genomic_DNA"/>
</dbReference>
<feature type="transmembrane region" description="Helical" evidence="14">
    <location>
        <begin position="6"/>
        <end position="27"/>
    </location>
</feature>
<evidence type="ECO:0000256" key="8">
    <source>
        <dbReference type="ARBA" id="ARBA00023053"/>
    </source>
</evidence>
<evidence type="ECO:0000256" key="12">
    <source>
        <dbReference type="ARBA" id="ARBA00033708"/>
    </source>
</evidence>
<feature type="transmembrane region" description="Helical" evidence="14">
    <location>
        <begin position="571"/>
        <end position="593"/>
    </location>
</feature>
<evidence type="ECO:0000256" key="11">
    <source>
        <dbReference type="ARBA" id="ARBA00023201"/>
    </source>
</evidence>
<feature type="transmembrane region" description="Helical" evidence="14">
    <location>
        <begin position="122"/>
        <end position="146"/>
    </location>
</feature>
<proteinExistence type="inferred from homology"/>
<feature type="transmembrane region" description="Helical" evidence="14">
    <location>
        <begin position="546"/>
        <end position="565"/>
    </location>
</feature>
<evidence type="ECO:0000256" key="5">
    <source>
        <dbReference type="ARBA" id="ARBA00022692"/>
    </source>
</evidence>
<dbReference type="Proteomes" id="UP000316095">
    <property type="component" value="Unassembled WGS sequence"/>
</dbReference>
<feature type="transmembrane region" description="Helical" evidence="14">
    <location>
        <begin position="70"/>
        <end position="91"/>
    </location>
</feature>
<feature type="transmembrane region" description="Helical" evidence="14">
    <location>
        <begin position="410"/>
        <end position="431"/>
    </location>
</feature>
<evidence type="ECO:0000256" key="3">
    <source>
        <dbReference type="ARBA" id="ARBA00022448"/>
    </source>
</evidence>
<keyword evidence="5 14" id="KW-0812">Transmembrane</keyword>
<comment type="subcellular location">
    <subcellularLocation>
        <location evidence="1">Cell membrane</location>
        <topology evidence="1">Multi-pass membrane protein</topology>
    </subcellularLocation>
</comment>
<keyword evidence="4" id="KW-1003">Cell membrane</keyword>
<keyword evidence="6" id="KW-0769">Symport</keyword>
<comment type="similarity">
    <text evidence="2 13">Belongs to the sodium:solute symporter (SSF) (TC 2.A.21) family.</text>
</comment>
<feature type="transmembrane region" description="Helical" evidence="14">
    <location>
        <begin position="657"/>
        <end position="675"/>
    </location>
</feature>
<reference evidence="15 16" key="1">
    <citation type="submission" date="2019-02" db="EMBL/GenBank/DDBJ databases">
        <title>Deep-cultivation of Planctomycetes and their phenomic and genomic characterization uncovers novel biology.</title>
        <authorList>
            <person name="Wiegand S."/>
            <person name="Jogler M."/>
            <person name="Boedeker C."/>
            <person name="Pinto D."/>
            <person name="Vollmers J."/>
            <person name="Rivas-Marin E."/>
            <person name="Kohn T."/>
            <person name="Peeters S.H."/>
            <person name="Heuer A."/>
            <person name="Rast P."/>
            <person name="Oberbeckmann S."/>
            <person name="Bunk B."/>
            <person name="Jeske O."/>
            <person name="Meyerdierks A."/>
            <person name="Storesund J.E."/>
            <person name="Kallscheuer N."/>
            <person name="Luecker S."/>
            <person name="Lage O.M."/>
            <person name="Pohl T."/>
            <person name="Merkel B.J."/>
            <person name="Hornburger P."/>
            <person name="Mueller R.-W."/>
            <person name="Bruemmer F."/>
            <person name="Labrenz M."/>
            <person name="Spormann A.M."/>
            <person name="Op Den Camp H."/>
            <person name="Overmann J."/>
            <person name="Amann R."/>
            <person name="Jetten M.S.M."/>
            <person name="Mascher T."/>
            <person name="Medema M.H."/>
            <person name="Devos D.P."/>
            <person name="Kaster A.-K."/>
            <person name="Ovreas L."/>
            <person name="Rohde M."/>
            <person name="Galperin M.Y."/>
            <person name="Jogler C."/>
        </authorList>
    </citation>
    <scope>NUCLEOTIDE SEQUENCE [LARGE SCALE GENOMIC DNA]</scope>
    <source>
        <strain evidence="15 16">Pan54</strain>
    </source>
</reference>
<name>A0A5C5XJ71_9PLAN</name>
<evidence type="ECO:0000256" key="9">
    <source>
        <dbReference type="ARBA" id="ARBA00023065"/>
    </source>
</evidence>
<dbReference type="PANTHER" id="PTHR48086">
    <property type="entry name" value="SODIUM/PROLINE SYMPORTER-RELATED"/>
    <property type="match status" value="1"/>
</dbReference>
<gene>
    <name evidence="15" type="primary">putP_4</name>
    <name evidence="15" type="ORF">Pan54_31140</name>
</gene>
<keyword evidence="10 14" id="KW-0472">Membrane</keyword>
<dbReference type="InterPro" id="IPR050277">
    <property type="entry name" value="Sodium:Solute_Symporter"/>
</dbReference>
<sequence length="691" mass="77213">MTEMIIIGIYLALLLGLGIFASTLFKGTSKDYMLASHSIGPFLLLMSIFGTTMTAFALVGSSGEAFAEGIGVYGMLASSSGIVHSLCFFLLGVKLWSLGRKYGYTTQVQFFRDRLDSDKIGLLLFPILVALVIPYLLIGVISSGVVINSVTEGAFAGTFANYDYGLPPWLGSLVISIVVLIYVFFGGMRGTAWANAFQTLVFMALGVVTFWIISSKLGGVQEATKMVLEKNPSKLIRSVDEADMKRYETSFASWQSIAEYNYATRTAKLFTLSDEQKQQAYADFKPRMPNWQQKAETVFAKKNGLLSDLTIAQKNEAFLLQDDRKIPDPKPEWWTTTLLDDESMTQYPRFEDAQLKAYTIFKDKIGHPDKMLDPDDPSQGKNWTRKKARGVYRATKWAPSHPHGIGYWEFLTYLFVPLSVGMFPHLFQHWLTAKSANSFKLPVVAHPIFIMIVWVPCVLVGIWATSALTPDGKPMFPPHFPPNAVLATMVKIMTDPLLTGLLTAGILAAIMSSLDSQFLCVGTMFTEDIVVHYGGKNRFSDRQVVLMARIFIIAIVALTYFFSLFEQRRVFTLGVWCFSGFSSLFPLVFASLYWKRLTKAGAYACIITAITLWVYLFWRSDFAAIANFTINFGGDKFMSFTKPGEHLGPDVIKTMPVMLMVLGSTLVMVLVSLITPKPKQETIERFFPESK</sequence>